<dbReference type="PANTHER" id="PTHR46825:SF11">
    <property type="entry name" value="PENICILLIN-BINDING PROTEIN 4"/>
    <property type="match status" value="1"/>
</dbReference>
<dbReference type="Proteomes" id="UP001231941">
    <property type="component" value="Unassembled WGS sequence"/>
</dbReference>
<protein>
    <submittedName>
        <fullName evidence="4">Serine hydrolase domain-containing protein</fullName>
        <ecNumber evidence="4">3.1.1.103</ecNumber>
    </submittedName>
</protein>
<dbReference type="SUPFAM" id="SSF56601">
    <property type="entry name" value="beta-lactamase/transpeptidase-like"/>
    <property type="match status" value="1"/>
</dbReference>
<evidence type="ECO:0000256" key="1">
    <source>
        <dbReference type="ARBA" id="ARBA00004370"/>
    </source>
</evidence>
<dbReference type="InterPro" id="IPR001466">
    <property type="entry name" value="Beta-lactam-related"/>
</dbReference>
<keyword evidence="2" id="KW-0472">Membrane</keyword>
<evidence type="ECO:0000259" key="3">
    <source>
        <dbReference type="Pfam" id="PF00144"/>
    </source>
</evidence>
<dbReference type="GO" id="GO:0016787">
    <property type="term" value="F:hydrolase activity"/>
    <property type="evidence" value="ECO:0007669"/>
    <property type="project" value="UniProtKB-KW"/>
</dbReference>
<keyword evidence="4" id="KW-0378">Hydrolase</keyword>
<gene>
    <name evidence="4" type="ORF">Q5Y73_08845</name>
</gene>
<dbReference type="EC" id="3.1.1.103" evidence="4"/>
<sequence length="324" mass="36638">MVHKINQYLTDLSERQQFNGAFFISKDGEVVGSGGIGMANFEDHIPNQSNTQYYVGSITKTFTAIAIMMLHEKALLDLHESCERFFPEYEHSNKITIHHLLAHGSGVPNFFDPEDFLDTFTQRMSVEQILDLFIDKPLNFEPGEKSEYSNSNYILLGLIIEKVTGQPYQDYIDQHILKPLNMDQTGFPESATGGGNLAEGYEWVESKLQKIPVIHSTNLYASGEMYSTVQDLALLDQVLYTDKLLMASSIEKMHRSYFDPFGYGCTSGENLNKKYVLFSGGTIGYTSLVLRYVEEKVTIIVINNISHNLNVVAEELSRIVLNEE</sequence>
<accession>A0ABT9IY83</accession>
<dbReference type="InterPro" id="IPR050491">
    <property type="entry name" value="AmpC-like"/>
</dbReference>
<dbReference type="EMBL" id="JAVAMP010000002">
    <property type="protein sequence ID" value="MDP5274213.1"/>
    <property type="molecule type" value="Genomic_DNA"/>
</dbReference>
<comment type="subcellular location">
    <subcellularLocation>
        <location evidence="1">Membrane</location>
    </subcellularLocation>
</comment>
<dbReference type="Pfam" id="PF00144">
    <property type="entry name" value="Beta-lactamase"/>
    <property type="match status" value="1"/>
</dbReference>
<dbReference type="PANTHER" id="PTHR46825">
    <property type="entry name" value="D-ALANYL-D-ALANINE-CARBOXYPEPTIDASE/ENDOPEPTIDASE AMPH"/>
    <property type="match status" value="1"/>
</dbReference>
<name>A0ABT9IY83_9BACL</name>
<reference evidence="4 5" key="1">
    <citation type="submission" date="2023-08" db="EMBL/GenBank/DDBJ databases">
        <authorList>
            <person name="Park J.-S."/>
        </authorList>
    </citation>
    <scope>NUCLEOTIDE SEQUENCE [LARGE SCALE GENOMIC DNA]</scope>
    <source>
        <strain evidence="4 5">2205SS18-9</strain>
    </source>
</reference>
<proteinExistence type="predicted"/>
<dbReference type="RefSeq" id="WP_305991499.1">
    <property type="nucleotide sequence ID" value="NZ_JAVAMP010000002.1"/>
</dbReference>
<evidence type="ECO:0000313" key="4">
    <source>
        <dbReference type="EMBL" id="MDP5274213.1"/>
    </source>
</evidence>
<evidence type="ECO:0000313" key="5">
    <source>
        <dbReference type="Proteomes" id="UP001231941"/>
    </source>
</evidence>
<dbReference type="InterPro" id="IPR012338">
    <property type="entry name" value="Beta-lactam/transpept-like"/>
</dbReference>
<dbReference type="Gene3D" id="3.40.710.10">
    <property type="entry name" value="DD-peptidase/beta-lactamase superfamily"/>
    <property type="match status" value="1"/>
</dbReference>
<keyword evidence="5" id="KW-1185">Reference proteome</keyword>
<evidence type="ECO:0000256" key="2">
    <source>
        <dbReference type="ARBA" id="ARBA00023136"/>
    </source>
</evidence>
<organism evidence="4 5">
    <name type="scientific">Chengkuizengella axinellae</name>
    <dbReference type="NCBI Taxonomy" id="3064388"/>
    <lineage>
        <taxon>Bacteria</taxon>
        <taxon>Bacillati</taxon>
        <taxon>Bacillota</taxon>
        <taxon>Bacilli</taxon>
        <taxon>Bacillales</taxon>
        <taxon>Paenibacillaceae</taxon>
        <taxon>Chengkuizengella</taxon>
    </lineage>
</organism>
<feature type="domain" description="Beta-lactamase-related" evidence="3">
    <location>
        <begin position="6"/>
        <end position="309"/>
    </location>
</feature>
<comment type="caution">
    <text evidence="4">The sequence shown here is derived from an EMBL/GenBank/DDBJ whole genome shotgun (WGS) entry which is preliminary data.</text>
</comment>